<dbReference type="AlphaFoldDB" id="A0A1N7HG11"/>
<protein>
    <recommendedName>
        <fullName evidence="1">DUF402 domain-containing protein</fullName>
    </recommendedName>
</protein>
<keyword evidence="3" id="KW-1185">Reference proteome</keyword>
<organism evidence="2 3">
    <name type="scientific">Williamsia sterculiae</name>
    <dbReference type="NCBI Taxonomy" id="1344003"/>
    <lineage>
        <taxon>Bacteria</taxon>
        <taxon>Bacillati</taxon>
        <taxon>Actinomycetota</taxon>
        <taxon>Actinomycetes</taxon>
        <taxon>Mycobacteriales</taxon>
        <taxon>Nocardiaceae</taxon>
        <taxon>Williamsia</taxon>
    </lineage>
</organism>
<sequence>MATSSARPHLHPPKREVFDVPAMTNTDNKGFVRPVEEYRQTEFGLYMARSADHRHFDRLQSWLLPAFDLRISVFGFLGDHRADERLYLDVAAVTGPDDRGRWRTVDWYLDLIDRPGRALELVDVDELLAAHRSGLLDAEACERAVRVAAKTMIGAAIHGDDVEAWLRSAGVDLTWPEDDR</sequence>
<gene>
    <name evidence="2" type="ORF">SAMN05445060_4182</name>
</gene>
<feature type="domain" description="DUF402" evidence="1">
    <location>
        <begin position="31"/>
        <end position="155"/>
    </location>
</feature>
<dbReference type="Pfam" id="PF04167">
    <property type="entry name" value="DUF402"/>
    <property type="match status" value="1"/>
</dbReference>
<name>A0A1N7HG11_9NOCA</name>
<dbReference type="STRING" id="1344003.SAMN05445060_4182"/>
<dbReference type="SUPFAM" id="SSF159234">
    <property type="entry name" value="FomD-like"/>
    <property type="match status" value="1"/>
</dbReference>
<dbReference type="Proteomes" id="UP000186218">
    <property type="component" value="Unassembled WGS sequence"/>
</dbReference>
<evidence type="ECO:0000313" key="3">
    <source>
        <dbReference type="Proteomes" id="UP000186218"/>
    </source>
</evidence>
<dbReference type="EMBL" id="FTNT01000018">
    <property type="protein sequence ID" value="SIS23837.1"/>
    <property type="molecule type" value="Genomic_DNA"/>
</dbReference>
<evidence type="ECO:0000313" key="2">
    <source>
        <dbReference type="EMBL" id="SIS23837.1"/>
    </source>
</evidence>
<dbReference type="Gene3D" id="2.40.380.10">
    <property type="entry name" value="FomD-like"/>
    <property type="match status" value="1"/>
</dbReference>
<dbReference type="InterPro" id="IPR007295">
    <property type="entry name" value="DUF402"/>
</dbReference>
<reference evidence="2 3" key="1">
    <citation type="submission" date="2017-01" db="EMBL/GenBank/DDBJ databases">
        <authorList>
            <person name="Mah S.A."/>
            <person name="Swanson W.J."/>
            <person name="Moy G.W."/>
            <person name="Vacquier V.D."/>
        </authorList>
    </citation>
    <scope>NUCLEOTIDE SEQUENCE [LARGE SCALE GENOMIC DNA]</scope>
    <source>
        <strain evidence="2 3">CPCC 203464</strain>
    </source>
</reference>
<proteinExistence type="predicted"/>
<dbReference type="InterPro" id="IPR035930">
    <property type="entry name" value="FomD-like_sf"/>
</dbReference>
<evidence type="ECO:0000259" key="1">
    <source>
        <dbReference type="Pfam" id="PF04167"/>
    </source>
</evidence>
<accession>A0A1N7HG11</accession>